<dbReference type="STRING" id="172713.GCA_001705305_05351"/>
<dbReference type="InterPro" id="IPR007159">
    <property type="entry name" value="SpoVT-AbrB_dom"/>
</dbReference>
<dbReference type="KEGG" id="pkb:B4V02_24040"/>
<name>A0A222WSM2_9BACL</name>
<sequence length="148" mass="16541">MKRTGMTRPLDTLGRIVIPKEIRASMGIEIGDPLEFYLDTESGFMGVGKYNGLSCKLCNSTQDLSYFKSSLLCKQCILDMKGNVGVSPVPTPAVKEPAYKEHKVHRSSLQLLKSLQQLMREHPKAKQSEYAVWLGVSQGRISQLKKLL</sequence>
<proteinExistence type="predicted"/>
<dbReference type="SUPFAM" id="SSF89447">
    <property type="entry name" value="AbrB/MazE/MraZ-like"/>
    <property type="match status" value="1"/>
</dbReference>
<dbReference type="GO" id="GO:0003677">
    <property type="term" value="F:DNA binding"/>
    <property type="evidence" value="ECO:0007669"/>
    <property type="project" value="InterPro"/>
</dbReference>
<dbReference type="Gene3D" id="2.10.260.10">
    <property type="match status" value="1"/>
</dbReference>
<dbReference type="AlphaFoldDB" id="A0A222WSM2"/>
<evidence type="ECO:0000259" key="1">
    <source>
        <dbReference type="Pfam" id="PF04014"/>
    </source>
</evidence>
<dbReference type="EMBL" id="CP020028">
    <property type="protein sequence ID" value="ASR49537.1"/>
    <property type="molecule type" value="Genomic_DNA"/>
</dbReference>
<accession>A0A222WSM2</accession>
<dbReference type="OrthoDB" id="2324168at2"/>
<feature type="domain" description="SpoVT-AbrB" evidence="1">
    <location>
        <begin position="14"/>
        <end position="40"/>
    </location>
</feature>
<evidence type="ECO:0000313" key="3">
    <source>
        <dbReference type="Proteomes" id="UP000214666"/>
    </source>
</evidence>
<protein>
    <submittedName>
        <fullName evidence="2">Regulator</fullName>
    </submittedName>
</protein>
<dbReference type="Pfam" id="PF04014">
    <property type="entry name" value="MazE_antitoxin"/>
    <property type="match status" value="1"/>
</dbReference>
<dbReference type="PANTHER" id="PTHR36432:SF1">
    <property type="entry name" value="STAGE V SPORULATION PROTEIN T"/>
    <property type="match status" value="1"/>
</dbReference>
<reference evidence="2 3" key="1">
    <citation type="submission" date="2017-03" db="EMBL/GenBank/DDBJ databases">
        <title>Complete genome sequence of Paenibacillus Kribbensis producing bioflocculants.</title>
        <authorList>
            <person name="Lee H.-G."/>
            <person name="Oh H.-M."/>
        </authorList>
    </citation>
    <scope>NUCLEOTIDE SEQUENCE [LARGE SCALE GENOMIC DNA]</scope>
    <source>
        <strain evidence="2 3">AM49</strain>
    </source>
</reference>
<keyword evidence="3" id="KW-1185">Reference proteome</keyword>
<dbReference type="InterPro" id="IPR037914">
    <property type="entry name" value="SpoVT-AbrB_sf"/>
</dbReference>
<dbReference type="InterPro" id="IPR052731">
    <property type="entry name" value="B_subtilis_Trans_State_Reg"/>
</dbReference>
<dbReference type="PANTHER" id="PTHR36432">
    <property type="match status" value="1"/>
</dbReference>
<dbReference type="RefSeq" id="WP_068502702.1">
    <property type="nucleotide sequence ID" value="NZ_CP020028.1"/>
</dbReference>
<gene>
    <name evidence="2" type="ORF">B4V02_24040</name>
</gene>
<dbReference type="Proteomes" id="UP000214666">
    <property type="component" value="Chromosome"/>
</dbReference>
<dbReference type="NCBIfam" id="TIGR01439">
    <property type="entry name" value="lp_hng_hel_AbrB"/>
    <property type="match status" value="1"/>
</dbReference>
<evidence type="ECO:0000313" key="2">
    <source>
        <dbReference type="EMBL" id="ASR49537.1"/>
    </source>
</evidence>
<organism evidence="2 3">
    <name type="scientific">Paenibacillus kribbensis</name>
    <dbReference type="NCBI Taxonomy" id="172713"/>
    <lineage>
        <taxon>Bacteria</taxon>
        <taxon>Bacillati</taxon>
        <taxon>Bacillota</taxon>
        <taxon>Bacilli</taxon>
        <taxon>Bacillales</taxon>
        <taxon>Paenibacillaceae</taxon>
        <taxon>Paenibacillus</taxon>
    </lineage>
</organism>